<dbReference type="SUPFAM" id="SSF102114">
    <property type="entry name" value="Radical SAM enzymes"/>
    <property type="match status" value="1"/>
</dbReference>
<dbReference type="EMBL" id="CP091871">
    <property type="protein sequence ID" value="WEU40181.1"/>
    <property type="molecule type" value="Genomic_DNA"/>
</dbReference>
<sequence length="372" mass="41235">MKCIICGSNRLPVSFSLEVCRECILKNPEQALNHIIPRHNLLRSRLGESKLDSKVGLTCQGCGNQCKISPGETGVCGLFKNENNKITRLAGSPRKGLLDYYYDPLPTNCVADFVCPAGTGCGYPEYANTPGPEYGFYNLAVFYRGCNYSCLFCQNWHHRPTVSEAKYLSAEELAGKVSEKVSCICFFGGDPSPQLPHSIAVSRLAVDKAEREKRILRVCWETNGGMARPLLKTILKIALKTGGIVKFDLKFYSDSLNIALCGVSNKTTLANFKYAAEMFKQRPQPPLIVASTPLIPGYTSTQEIKKIAELIANVNPNIPYRLLAFTPHFQMTDLPSTSRQHALDCLKTAEETGCQHVQIGNYPHLSTSKYEY</sequence>
<dbReference type="InterPro" id="IPR058240">
    <property type="entry name" value="rSAM_sf"/>
</dbReference>
<reference evidence="8" key="1">
    <citation type="journal article" date="2017" name="Nature">
        <title>Asgard archaea illuminate the origin of eukaryotic cellular complexity.</title>
        <authorList>
            <person name="Zaremba-Niedzwiedzka K."/>
            <person name="Caceres E.F."/>
            <person name="Saw J.H."/>
            <person name="Backstrom D."/>
            <person name="Juzokaite L."/>
            <person name="Vancaester E."/>
            <person name="Seitz K.W."/>
            <person name="Anantharaman K."/>
            <person name="Starnawski P."/>
            <person name="Kjeldsen K.U."/>
            <person name="Scott M.B."/>
            <person name="Nunoura T."/>
            <person name="Banfield J.F."/>
            <person name="Schramm A."/>
            <person name="Baker B.J."/>
            <person name="Spang A."/>
            <person name="Ettema T.J.G."/>
        </authorList>
    </citation>
    <scope>NUCLEOTIDE SEQUENCE</scope>
    <source>
        <strain evidence="8">LCB_4</strain>
    </source>
</reference>
<dbReference type="GO" id="GO:0046872">
    <property type="term" value="F:metal ion binding"/>
    <property type="evidence" value="ECO:0007669"/>
    <property type="project" value="UniProtKB-KW"/>
</dbReference>
<evidence type="ECO:0000256" key="5">
    <source>
        <dbReference type="ARBA" id="ARBA00023014"/>
    </source>
</evidence>
<evidence type="ECO:0000256" key="4">
    <source>
        <dbReference type="ARBA" id="ARBA00023004"/>
    </source>
</evidence>
<accession>A0AAF0IBB0</accession>
<dbReference type="InterPro" id="IPR034457">
    <property type="entry name" value="Organic_radical-activating"/>
</dbReference>
<dbReference type="KEGG" id="oyw:OdinLCB4_006845"/>
<keyword evidence="5 6" id="KW-0411">Iron-sulfur</keyword>
<dbReference type="PANTHER" id="PTHR30352">
    <property type="entry name" value="PYRUVATE FORMATE-LYASE-ACTIVATING ENZYME"/>
    <property type="match status" value="1"/>
</dbReference>
<dbReference type="GO" id="GO:0003824">
    <property type="term" value="F:catalytic activity"/>
    <property type="evidence" value="ECO:0007669"/>
    <property type="project" value="InterPro"/>
</dbReference>
<feature type="domain" description="Radical SAM core" evidence="7">
    <location>
        <begin position="141"/>
        <end position="310"/>
    </location>
</feature>
<dbReference type="PIRSF" id="PIRSF004869">
    <property type="entry name" value="PflX_prd"/>
    <property type="match status" value="1"/>
</dbReference>
<dbReference type="CDD" id="cd01335">
    <property type="entry name" value="Radical_SAM"/>
    <property type="match status" value="1"/>
</dbReference>
<feature type="binding site" evidence="6">
    <location>
        <position position="146"/>
    </location>
    <ligand>
        <name>[4Fe-4S] cluster</name>
        <dbReference type="ChEBI" id="CHEBI:49883"/>
        <note>4Fe-4S-S-AdoMet</note>
    </ligand>
</feature>
<dbReference type="Gene3D" id="3.20.20.70">
    <property type="entry name" value="Aldolase class I"/>
    <property type="match status" value="1"/>
</dbReference>
<gene>
    <name evidence="8" type="ORF">OdinLCB4_006845</name>
</gene>
<evidence type="ECO:0000256" key="2">
    <source>
        <dbReference type="ARBA" id="ARBA00022691"/>
    </source>
</evidence>
<keyword evidence="1" id="KW-0004">4Fe-4S</keyword>
<feature type="binding site" evidence="6">
    <location>
        <position position="153"/>
    </location>
    <ligand>
        <name>[4Fe-4S] cluster</name>
        <dbReference type="ChEBI" id="CHEBI:49883"/>
        <note>4Fe-4S-S-AdoMet</note>
    </ligand>
</feature>
<dbReference type="InterPro" id="IPR016431">
    <property type="entry name" value="Pyrv-formate_lyase-activ_prd"/>
</dbReference>
<keyword evidence="4 6" id="KW-0408">Iron</keyword>
<dbReference type="InterPro" id="IPR007197">
    <property type="entry name" value="rSAM"/>
</dbReference>
<dbReference type="Pfam" id="PF04055">
    <property type="entry name" value="Radical_SAM"/>
    <property type="match status" value="1"/>
</dbReference>
<dbReference type="InterPro" id="IPR013785">
    <property type="entry name" value="Aldolase_TIM"/>
</dbReference>
<dbReference type="PANTHER" id="PTHR30352:SF22">
    <property type="entry name" value="PYRUVATE FORMATE-LYASE ACTIVATING ENZYME HOMOLOG"/>
    <property type="match status" value="1"/>
</dbReference>
<evidence type="ECO:0000256" key="1">
    <source>
        <dbReference type="ARBA" id="ARBA00022485"/>
    </source>
</evidence>
<dbReference type="Proteomes" id="UP000186851">
    <property type="component" value="Chromosome"/>
</dbReference>
<comment type="cofactor">
    <cofactor evidence="6">
        <name>[4Fe-4S] cluster</name>
        <dbReference type="ChEBI" id="CHEBI:49883"/>
    </cofactor>
    <text evidence="6">Binds 1 [4Fe-4S] cluster. The cluster is coordinated with 3 cysteines and an exchangeable S-adenosyl-L-methionine.</text>
</comment>
<evidence type="ECO:0000259" key="7">
    <source>
        <dbReference type="Pfam" id="PF04055"/>
    </source>
</evidence>
<protein>
    <submittedName>
        <fullName evidence="8">Radical SAM protein</fullName>
    </submittedName>
</protein>
<evidence type="ECO:0000313" key="8">
    <source>
        <dbReference type="EMBL" id="WEU40181.1"/>
    </source>
</evidence>
<keyword evidence="2 6" id="KW-0949">S-adenosyl-L-methionine</keyword>
<name>A0AAF0IBB0_ODILC</name>
<dbReference type="AlphaFoldDB" id="A0AAF0IBB0"/>
<organism evidence="8 9">
    <name type="scientific">Odinarchaeota yellowstonii (strain LCB_4)</name>
    <dbReference type="NCBI Taxonomy" id="1841599"/>
    <lineage>
        <taxon>Archaea</taxon>
        <taxon>Promethearchaeati</taxon>
        <taxon>Candidatus Odinarchaeota</taxon>
        <taxon>Candidatus Odinarchaeia</taxon>
        <taxon>Candidatus Odinarchaeales</taxon>
        <taxon>Candidatus Odinarchaeaceae</taxon>
        <taxon>Candidatus Odinarchaeum</taxon>
    </lineage>
</organism>
<evidence type="ECO:0000256" key="3">
    <source>
        <dbReference type="ARBA" id="ARBA00022723"/>
    </source>
</evidence>
<proteinExistence type="predicted"/>
<evidence type="ECO:0000256" key="6">
    <source>
        <dbReference type="PIRSR" id="PIRSR004869-50"/>
    </source>
</evidence>
<evidence type="ECO:0000313" key="9">
    <source>
        <dbReference type="Proteomes" id="UP000186851"/>
    </source>
</evidence>
<dbReference type="SFLD" id="SFLDS00029">
    <property type="entry name" value="Radical_SAM"/>
    <property type="match status" value="1"/>
</dbReference>
<dbReference type="GO" id="GO:0051539">
    <property type="term" value="F:4 iron, 4 sulfur cluster binding"/>
    <property type="evidence" value="ECO:0007669"/>
    <property type="project" value="UniProtKB-KW"/>
</dbReference>
<keyword evidence="3 6" id="KW-0479">Metal-binding</keyword>
<feature type="binding site" evidence="6">
    <location>
        <position position="150"/>
    </location>
    <ligand>
        <name>[4Fe-4S] cluster</name>
        <dbReference type="ChEBI" id="CHEBI:49883"/>
        <note>4Fe-4S-S-AdoMet</note>
    </ligand>
</feature>
<reference evidence="8" key="2">
    <citation type="journal article" date="2022" name="Nat. Microbiol.">
        <title>A closed Candidatus Odinarchaeum chromosome exposes Asgard archaeal viruses.</title>
        <authorList>
            <person name="Tamarit D."/>
            <person name="Caceres E.F."/>
            <person name="Krupovic M."/>
            <person name="Nijland R."/>
            <person name="Eme L."/>
            <person name="Robinson N.P."/>
            <person name="Ettema T.J.G."/>
        </authorList>
    </citation>
    <scope>NUCLEOTIDE SEQUENCE</scope>
    <source>
        <strain evidence="8">LCB_4</strain>
    </source>
</reference>